<comment type="catalytic activity">
    <reaction evidence="1">
        <text>a uridine in RNA = a pseudouridine in RNA</text>
        <dbReference type="Rhea" id="RHEA:48348"/>
        <dbReference type="Rhea" id="RHEA-COMP:12068"/>
        <dbReference type="Rhea" id="RHEA-COMP:12069"/>
        <dbReference type="ChEBI" id="CHEBI:65314"/>
        <dbReference type="ChEBI" id="CHEBI:65315"/>
    </reaction>
</comment>
<dbReference type="InterPro" id="IPR050343">
    <property type="entry name" value="RsuA_PseudoU_synthase"/>
</dbReference>
<evidence type="ECO:0000313" key="9">
    <source>
        <dbReference type="Proteomes" id="UP000070572"/>
    </source>
</evidence>
<dbReference type="PROSITE" id="PS01149">
    <property type="entry name" value="PSI_RSU"/>
    <property type="match status" value="1"/>
</dbReference>
<dbReference type="InterPro" id="IPR002942">
    <property type="entry name" value="S4_RNA-bd"/>
</dbReference>
<feature type="compositionally biased region" description="Basic and acidic residues" evidence="6">
    <location>
        <begin position="13"/>
        <end position="22"/>
    </location>
</feature>
<dbReference type="AlphaFoldDB" id="A0AB34WYE4"/>
<evidence type="ECO:0000313" key="8">
    <source>
        <dbReference type="EMBL" id="KXB80043.1"/>
    </source>
</evidence>
<dbReference type="SUPFAM" id="SSF55174">
    <property type="entry name" value="Alpha-L RNA-binding motif"/>
    <property type="match status" value="1"/>
</dbReference>
<evidence type="ECO:0000256" key="2">
    <source>
        <dbReference type="ARBA" id="ARBA00008348"/>
    </source>
</evidence>
<evidence type="ECO:0000259" key="7">
    <source>
        <dbReference type="SMART" id="SM00363"/>
    </source>
</evidence>
<dbReference type="GO" id="GO:0000455">
    <property type="term" value="P:enzyme-directed rRNA pseudouridine synthesis"/>
    <property type="evidence" value="ECO:0007669"/>
    <property type="project" value="UniProtKB-ARBA"/>
</dbReference>
<keyword evidence="3 5" id="KW-0413">Isomerase</keyword>
<dbReference type="InterPro" id="IPR036986">
    <property type="entry name" value="S4_RNA-bd_sf"/>
</dbReference>
<protein>
    <recommendedName>
        <fullName evidence="5">Pseudouridine synthase</fullName>
        <ecNumber evidence="5">5.4.99.-</ecNumber>
    </recommendedName>
</protein>
<dbReference type="Gene3D" id="3.30.70.1560">
    <property type="entry name" value="Alpha-L RNA-binding motif"/>
    <property type="match status" value="1"/>
</dbReference>
<evidence type="ECO:0000256" key="5">
    <source>
        <dbReference type="RuleBase" id="RU003887"/>
    </source>
</evidence>
<dbReference type="Gene3D" id="3.30.70.580">
    <property type="entry name" value="Pseudouridine synthase I, catalytic domain, N-terminal subdomain"/>
    <property type="match status" value="1"/>
</dbReference>
<evidence type="ECO:0000256" key="6">
    <source>
        <dbReference type="SAM" id="MobiDB-lite"/>
    </source>
</evidence>
<feature type="domain" description="RNA-binding S4" evidence="7">
    <location>
        <begin position="53"/>
        <end position="113"/>
    </location>
</feature>
<evidence type="ECO:0000256" key="1">
    <source>
        <dbReference type="ARBA" id="ARBA00000073"/>
    </source>
</evidence>
<dbReference type="FunFam" id="3.10.290.10:FF:000003">
    <property type="entry name" value="Pseudouridine synthase"/>
    <property type="match status" value="1"/>
</dbReference>
<gene>
    <name evidence="8" type="ORF">HMPREF1862_01518</name>
</gene>
<dbReference type="InterPro" id="IPR018496">
    <property type="entry name" value="PsdUridine_synth_RsuA/RluB_CS"/>
</dbReference>
<dbReference type="PANTHER" id="PTHR47683:SF2">
    <property type="entry name" value="RNA-BINDING S4 DOMAIN-CONTAINING PROTEIN"/>
    <property type="match status" value="1"/>
</dbReference>
<dbReference type="InterPro" id="IPR006145">
    <property type="entry name" value="PsdUridine_synth_RsuA/RluA"/>
</dbReference>
<dbReference type="EC" id="5.4.99.-" evidence="5"/>
<dbReference type="NCBIfam" id="TIGR00093">
    <property type="entry name" value="pseudouridine synthase"/>
    <property type="match status" value="1"/>
</dbReference>
<accession>A0AB34WYE4</accession>
<dbReference type="SUPFAM" id="SSF55120">
    <property type="entry name" value="Pseudouridine synthase"/>
    <property type="match status" value="1"/>
</dbReference>
<dbReference type="InterPro" id="IPR020103">
    <property type="entry name" value="PsdUridine_synth_cat_dom_sf"/>
</dbReference>
<organism evidence="8 9">
    <name type="scientific">Varibaculum cambriense</name>
    <dbReference type="NCBI Taxonomy" id="184870"/>
    <lineage>
        <taxon>Bacteria</taxon>
        <taxon>Bacillati</taxon>
        <taxon>Actinomycetota</taxon>
        <taxon>Actinomycetes</taxon>
        <taxon>Actinomycetales</taxon>
        <taxon>Actinomycetaceae</taxon>
        <taxon>Varibaculum</taxon>
    </lineage>
</organism>
<reference evidence="8 9" key="1">
    <citation type="submission" date="2016-01" db="EMBL/GenBank/DDBJ databases">
        <authorList>
            <person name="Mitreva M."/>
            <person name="Pepin K.H."/>
            <person name="Mihindukulasuriya K.A."/>
            <person name="Fulton R."/>
            <person name="Fronick C."/>
            <person name="O'Laughlin M."/>
            <person name="Miner T."/>
            <person name="Herter B."/>
            <person name="Rosa B.A."/>
            <person name="Cordes M."/>
            <person name="Tomlinson C."/>
            <person name="Wollam A."/>
            <person name="Palsikar V.B."/>
            <person name="Mardis E.R."/>
            <person name="Wilson R.K."/>
        </authorList>
    </citation>
    <scope>NUCLEOTIDE SEQUENCE [LARGE SCALE GENOMIC DNA]</scope>
    <source>
        <strain evidence="8 9">DNF00696</strain>
    </source>
</reference>
<name>A0AB34WYE4_9ACTO</name>
<keyword evidence="4" id="KW-0694">RNA-binding</keyword>
<sequence length="288" mass="31626">MTDLSSYQESDEGTDRQGRPADKISLAPMPPRRKDPQVPVVKPQTITESGKEERLQKVLAAAGVASRRACEKLIVSGRVKVNGKVVRELGTKVDPDQVMLHVDGQLVMFDDSRVTIALNKPTGVESSLRGDPHDLTQFLTDYRERLFHVGRLDVDTSGLLLLTNDGELANRLTHPSWEVPKTYLATVKGKFTGKTAQELRSGIMLEDGFAQADRVSIKGTHGGLTLVEIELHLGRNRIVRRMLEEVGSPVMELSRIAHGTVKLGTLPLGATRRLSKPELSVLMQSVGL</sequence>
<dbReference type="Proteomes" id="UP000070572">
    <property type="component" value="Unassembled WGS sequence"/>
</dbReference>
<feature type="region of interest" description="Disordered" evidence="6">
    <location>
        <begin position="1"/>
        <end position="51"/>
    </location>
</feature>
<dbReference type="CDD" id="cd02870">
    <property type="entry name" value="PseudoU_synth_RsuA_like"/>
    <property type="match status" value="1"/>
</dbReference>
<comment type="caution">
    <text evidence="8">The sequence shown here is derived from an EMBL/GenBank/DDBJ whole genome shotgun (WGS) entry which is preliminary data.</text>
</comment>
<dbReference type="SMART" id="SM00363">
    <property type="entry name" value="S4"/>
    <property type="match status" value="1"/>
</dbReference>
<dbReference type="GO" id="GO:0003723">
    <property type="term" value="F:RNA binding"/>
    <property type="evidence" value="ECO:0007669"/>
    <property type="project" value="UniProtKB-KW"/>
</dbReference>
<dbReference type="PROSITE" id="PS50889">
    <property type="entry name" value="S4"/>
    <property type="match status" value="1"/>
</dbReference>
<dbReference type="EMBL" id="LSDN01000019">
    <property type="protein sequence ID" value="KXB80043.1"/>
    <property type="molecule type" value="Genomic_DNA"/>
</dbReference>
<dbReference type="PANTHER" id="PTHR47683">
    <property type="entry name" value="PSEUDOURIDINE SYNTHASE FAMILY PROTEIN-RELATED"/>
    <property type="match status" value="1"/>
</dbReference>
<evidence type="ECO:0000256" key="3">
    <source>
        <dbReference type="ARBA" id="ARBA00023235"/>
    </source>
</evidence>
<dbReference type="Pfam" id="PF01479">
    <property type="entry name" value="S4"/>
    <property type="match status" value="1"/>
</dbReference>
<dbReference type="InterPro" id="IPR000748">
    <property type="entry name" value="PsdUridine_synth_RsuA/RluB/E/F"/>
</dbReference>
<dbReference type="Pfam" id="PF00849">
    <property type="entry name" value="PseudoU_synth_2"/>
    <property type="match status" value="1"/>
</dbReference>
<comment type="similarity">
    <text evidence="2 5">Belongs to the pseudouridine synthase RsuA family.</text>
</comment>
<proteinExistence type="inferred from homology"/>
<dbReference type="CDD" id="cd00165">
    <property type="entry name" value="S4"/>
    <property type="match status" value="1"/>
</dbReference>
<dbReference type="Gene3D" id="3.10.290.10">
    <property type="entry name" value="RNA-binding S4 domain"/>
    <property type="match status" value="1"/>
</dbReference>
<dbReference type="InterPro" id="IPR042092">
    <property type="entry name" value="PsdUridine_s_RsuA/RluB/E/F_cat"/>
</dbReference>
<evidence type="ECO:0000256" key="4">
    <source>
        <dbReference type="PROSITE-ProRule" id="PRU00182"/>
    </source>
</evidence>
<dbReference type="InterPro" id="IPR020094">
    <property type="entry name" value="TruA/RsuA/RluB/E/F_N"/>
</dbReference>
<dbReference type="GO" id="GO:0120159">
    <property type="term" value="F:rRNA pseudouridine synthase activity"/>
    <property type="evidence" value="ECO:0007669"/>
    <property type="project" value="UniProtKB-ARBA"/>
</dbReference>